<evidence type="ECO:0000313" key="1">
    <source>
        <dbReference type="EMBL" id="GAI36282.1"/>
    </source>
</evidence>
<evidence type="ECO:0008006" key="2">
    <source>
        <dbReference type="Google" id="ProtNLM"/>
    </source>
</evidence>
<accession>X1MX38</accession>
<feature type="non-terminal residue" evidence="1">
    <location>
        <position position="262"/>
    </location>
</feature>
<organism evidence="1">
    <name type="scientific">marine sediment metagenome</name>
    <dbReference type="NCBI Taxonomy" id="412755"/>
    <lineage>
        <taxon>unclassified sequences</taxon>
        <taxon>metagenomes</taxon>
        <taxon>ecological metagenomes</taxon>
    </lineage>
</organism>
<comment type="caution">
    <text evidence="1">The sequence shown here is derived from an EMBL/GenBank/DDBJ whole genome shotgun (WGS) entry which is preliminary data.</text>
</comment>
<sequence length="262" mass="28353">DYDTGHGINAFYPNTPVGSWSIANGIDDFHCKFNPQNLDDGEYEIRALATDIAGKTTEAVHNFKIGPPFILTINPPFAEVSKGKTVTHTVRVKNNYVPESETFSLSAYGFAPGWSVSGLSESFSLEPGRETSYTFLVANVGGCGGISINVALIAMGETKSQEVYDWSAEPYNPYDHPDETYEISSTNYPTLWKIDTQSKIGVLLSGWGNGLGHLLGRWNVETVGVKADLTIIGEPDRSLSDLDVLLIGTGGLMGLENSSTFT</sequence>
<proteinExistence type="predicted"/>
<protein>
    <recommendedName>
        <fullName evidence="2">Alpha-galactosidase NEW3 domain-containing protein</fullName>
    </recommendedName>
</protein>
<feature type="non-terminal residue" evidence="1">
    <location>
        <position position="1"/>
    </location>
</feature>
<gene>
    <name evidence="1" type="ORF">S06H3_44022</name>
</gene>
<dbReference type="EMBL" id="BARV01027349">
    <property type="protein sequence ID" value="GAI36282.1"/>
    <property type="molecule type" value="Genomic_DNA"/>
</dbReference>
<dbReference type="AlphaFoldDB" id="X1MX38"/>
<name>X1MX38_9ZZZZ</name>
<reference evidence="1" key="1">
    <citation type="journal article" date="2014" name="Front. Microbiol.">
        <title>High frequency of phylogenetically diverse reductive dehalogenase-homologous genes in deep subseafloor sedimentary metagenomes.</title>
        <authorList>
            <person name="Kawai M."/>
            <person name="Futagami T."/>
            <person name="Toyoda A."/>
            <person name="Takaki Y."/>
            <person name="Nishi S."/>
            <person name="Hori S."/>
            <person name="Arai W."/>
            <person name="Tsubouchi T."/>
            <person name="Morono Y."/>
            <person name="Uchiyama I."/>
            <person name="Ito T."/>
            <person name="Fujiyama A."/>
            <person name="Inagaki F."/>
            <person name="Takami H."/>
        </authorList>
    </citation>
    <scope>NUCLEOTIDE SEQUENCE</scope>
    <source>
        <strain evidence="1">Expedition CK06-06</strain>
    </source>
</reference>